<feature type="chain" id="PRO_5035320892" description="Tetratricopeptide repeat protein" evidence="1">
    <location>
        <begin position="22"/>
        <end position="268"/>
    </location>
</feature>
<accession>A0A8J6P1K7</accession>
<protein>
    <recommendedName>
        <fullName evidence="4">Tetratricopeptide repeat protein</fullName>
    </recommendedName>
</protein>
<feature type="signal peptide" evidence="1">
    <location>
        <begin position="1"/>
        <end position="21"/>
    </location>
</feature>
<evidence type="ECO:0000313" key="3">
    <source>
        <dbReference type="Proteomes" id="UP000605201"/>
    </source>
</evidence>
<organism evidence="2 3">
    <name type="scientific">Candidatus Desulfatibia vada</name>
    <dbReference type="NCBI Taxonomy" id="2841696"/>
    <lineage>
        <taxon>Bacteria</taxon>
        <taxon>Pseudomonadati</taxon>
        <taxon>Thermodesulfobacteriota</taxon>
        <taxon>Desulfobacteria</taxon>
        <taxon>Desulfobacterales</taxon>
        <taxon>Desulfobacterales incertae sedis</taxon>
        <taxon>Candidatus Desulfatibia</taxon>
    </lineage>
</organism>
<name>A0A8J6P1K7_9BACT</name>
<proteinExistence type="predicted"/>
<evidence type="ECO:0008006" key="4">
    <source>
        <dbReference type="Google" id="ProtNLM"/>
    </source>
</evidence>
<evidence type="ECO:0000313" key="2">
    <source>
        <dbReference type="EMBL" id="MBC8431312.1"/>
    </source>
</evidence>
<comment type="caution">
    <text evidence="2">The sequence shown here is derived from an EMBL/GenBank/DDBJ whole genome shotgun (WGS) entry which is preliminary data.</text>
</comment>
<gene>
    <name evidence="2" type="ORF">H8D96_05275</name>
</gene>
<evidence type="ECO:0000256" key="1">
    <source>
        <dbReference type="SAM" id="SignalP"/>
    </source>
</evidence>
<keyword evidence="1" id="KW-0732">Signal</keyword>
<reference evidence="2 3" key="1">
    <citation type="submission" date="2020-08" db="EMBL/GenBank/DDBJ databases">
        <title>Bridging the membrane lipid divide: bacteria of the FCB group superphylum have the potential to synthesize archaeal ether lipids.</title>
        <authorList>
            <person name="Villanueva L."/>
            <person name="Von Meijenfeldt F.A.B."/>
            <person name="Westbye A.B."/>
            <person name="Yadav S."/>
            <person name="Hopmans E.C."/>
            <person name="Dutilh B.E."/>
            <person name="Sinninghe Damste J.S."/>
        </authorList>
    </citation>
    <scope>NUCLEOTIDE SEQUENCE [LARGE SCALE GENOMIC DNA]</scope>
    <source>
        <strain evidence="2">NIOZ-UU17</strain>
    </source>
</reference>
<dbReference type="AlphaFoldDB" id="A0A8J6P1K7"/>
<dbReference type="EMBL" id="JACNIG010000131">
    <property type="protein sequence ID" value="MBC8431312.1"/>
    <property type="molecule type" value="Genomic_DNA"/>
</dbReference>
<sequence>MINVFTKTVFLLLAFSFTLYLGCSSDDTDVNLANQLLEKAYQSYLDGDPSQALTDVNASLEYEVTSEALAFKSQVEYVLGDRTAAYGTLSTFEALYPDDGRDDLLRAYFLSKDSGDCDQILGNLETALNENYADMSCESYWEMVETEEGFSYFRDSCPTQYATLEEMKTDCPSEETPGACKENKTKFEPKWYGPKLWINNSEVQKLHEKQFVISLVVRFLPQPAAGIISAAISARAAEIRGRNKGCGVVLNWTWINFPSITFWVTVQK</sequence>
<dbReference type="Proteomes" id="UP000605201">
    <property type="component" value="Unassembled WGS sequence"/>
</dbReference>